<name>A0A1M5ZMI6_BUTFI</name>
<dbReference type="OrthoDB" id="9789229at2"/>
<evidence type="ECO:0000313" key="3">
    <source>
        <dbReference type="Proteomes" id="UP000184278"/>
    </source>
</evidence>
<reference evidence="3" key="1">
    <citation type="submission" date="2016-11" db="EMBL/GenBank/DDBJ databases">
        <authorList>
            <person name="Varghese N."/>
            <person name="Submissions S."/>
        </authorList>
    </citation>
    <scope>NUCLEOTIDE SEQUENCE [LARGE SCALE GENOMIC DNA]</scope>
    <source>
        <strain evidence="3">DSM 3071</strain>
    </source>
</reference>
<keyword evidence="3" id="KW-1185">Reference proteome</keyword>
<dbReference type="EMBL" id="FQXK01000020">
    <property type="protein sequence ID" value="SHI25565.1"/>
    <property type="molecule type" value="Genomic_DNA"/>
</dbReference>
<dbReference type="STRING" id="1121131.SAMN02745229_02466"/>
<protein>
    <submittedName>
        <fullName evidence="2">Putative ABC-transporter type IV</fullName>
    </submittedName>
</protein>
<keyword evidence="1" id="KW-1133">Transmembrane helix</keyword>
<evidence type="ECO:0000313" key="2">
    <source>
        <dbReference type="EMBL" id="SHI25565.1"/>
    </source>
</evidence>
<gene>
    <name evidence="2" type="ORF">SAMN02745229_02466</name>
</gene>
<feature type="transmembrane region" description="Helical" evidence="1">
    <location>
        <begin position="164"/>
        <end position="183"/>
    </location>
</feature>
<dbReference type="Pfam" id="PF06541">
    <property type="entry name" value="ABC_trans_CmpB"/>
    <property type="match status" value="1"/>
</dbReference>
<dbReference type="Proteomes" id="UP000184278">
    <property type="component" value="Unassembled WGS sequence"/>
</dbReference>
<feature type="transmembrane region" description="Helical" evidence="1">
    <location>
        <begin position="21"/>
        <end position="39"/>
    </location>
</feature>
<accession>A0A1M5ZMI6</accession>
<dbReference type="GeneID" id="89510733"/>
<feature type="transmembrane region" description="Helical" evidence="1">
    <location>
        <begin position="124"/>
        <end position="152"/>
    </location>
</feature>
<dbReference type="AlphaFoldDB" id="A0A1M5ZMI6"/>
<sequence>MEIVLTEKDNKQKLINTISDYFECFLVYCFLGWVYESIWCDVIYHKRGFLNRGVLFGPWLPIYGIGFFIILGIFAFLKIKKPLYVFIVGGIIATLSELVASYILEATMGKYMWDYTGYFMNFDSRIALVPGLMFGLLICVAICCIHPAIVRFQNKNRSNRIHKICFMIITALFICDLISRIWLGSNFSG</sequence>
<proteinExistence type="predicted"/>
<keyword evidence="1" id="KW-0472">Membrane</keyword>
<evidence type="ECO:0000256" key="1">
    <source>
        <dbReference type="SAM" id="Phobius"/>
    </source>
</evidence>
<feature type="transmembrane region" description="Helical" evidence="1">
    <location>
        <begin position="84"/>
        <end position="104"/>
    </location>
</feature>
<organism evidence="2 3">
    <name type="scientific">Butyrivibrio fibrisolvens DSM 3071</name>
    <dbReference type="NCBI Taxonomy" id="1121131"/>
    <lineage>
        <taxon>Bacteria</taxon>
        <taxon>Bacillati</taxon>
        <taxon>Bacillota</taxon>
        <taxon>Clostridia</taxon>
        <taxon>Lachnospirales</taxon>
        <taxon>Lachnospiraceae</taxon>
        <taxon>Butyrivibrio</taxon>
    </lineage>
</organism>
<dbReference type="RefSeq" id="WP_073388181.1">
    <property type="nucleotide sequence ID" value="NZ_FQXK01000020.1"/>
</dbReference>
<feature type="transmembrane region" description="Helical" evidence="1">
    <location>
        <begin position="59"/>
        <end position="77"/>
    </location>
</feature>
<keyword evidence="1" id="KW-0812">Transmembrane</keyword>
<dbReference type="InterPro" id="IPR010540">
    <property type="entry name" value="CmpB_TMEM229"/>
</dbReference>